<dbReference type="AlphaFoldDB" id="A0A1I7XCI4"/>
<evidence type="ECO:0000256" key="3">
    <source>
        <dbReference type="ARBA" id="ARBA00022490"/>
    </source>
</evidence>
<evidence type="ECO:0000256" key="1">
    <source>
        <dbReference type="ARBA" id="ARBA00004544"/>
    </source>
</evidence>
<accession>A0A1I7XCI4</accession>
<keyword evidence="4" id="KW-0344">Guanine-nucleotide releasing factor</keyword>
<proteinExistence type="inferred from homology"/>
<sequence length="548" mass="62363">MVEVLNIERLKSIMSTNDEEVLLLLKSINSKLADQNHFSDIDYFTRQEIVKLVEMQRKSPVLVAPLLELLRILARDKNQLEVILTESIEEFIIYSSALIENPGKIVVKDIMEAEKCLVNTLFNSAKMREIFEAKSVGVLLERIHRFIINDYSGNFEWINEMTEDMRSSLWYFDLRLAFLISAHSVKVQRTWGSDSLSFGTWVQIVKQYLEAAKQRDAGELPSDMEKRTERAIEACKILFNITFRRAEDIKSPFLTDITILVSSILKSKVHVSSMEQHAVNLMATLKLDYSILCPKMKSFDRCTEHFDLYDMSFAQALMDAMERKLDTNDKSDAELLSTYLGSALKLCTANKEARRYCRMKSYNLLRNCFLQILPPLKDTDVCRRPDEGNSLRNKIVRVMMSPAFSKDLAAEFLFVLCKRSVNRLIKYTGLGHAAGLLANSGLLGQINAPKNDSDSEDSETEEYKAIQDRVNPVTGCLRPPSCTSPFDGMSEEQKEYEAMRLVDAMHKLMNTGVIQPGTVGDDGRPRAVEHVLELAKNIPDVESDTDTE</sequence>
<dbReference type="GO" id="GO:0005085">
    <property type="term" value="F:guanyl-nucleotide exchange factor activity"/>
    <property type="evidence" value="ECO:0007669"/>
    <property type="project" value="UniProtKB-KW"/>
</dbReference>
<dbReference type="PRINTS" id="PR01802">
    <property type="entry name" value="SYNEMBRYN"/>
</dbReference>
<evidence type="ECO:0000313" key="6">
    <source>
        <dbReference type="Proteomes" id="UP000095283"/>
    </source>
</evidence>
<dbReference type="GO" id="GO:0001965">
    <property type="term" value="F:G-protein alpha-subunit binding"/>
    <property type="evidence" value="ECO:0007669"/>
    <property type="project" value="TreeGrafter"/>
</dbReference>
<dbReference type="InterPro" id="IPR008376">
    <property type="entry name" value="Chaperone_Ric-8_A/B"/>
</dbReference>
<protein>
    <submittedName>
        <fullName evidence="7">Synembryn-A</fullName>
    </submittedName>
</protein>
<evidence type="ECO:0000313" key="7">
    <source>
        <dbReference type="WBParaSite" id="Hba_15068"/>
    </source>
</evidence>
<evidence type="ECO:0000256" key="5">
    <source>
        <dbReference type="ARBA" id="ARBA00023186"/>
    </source>
</evidence>
<comment type="similarity">
    <text evidence="2">Belongs to the synembryn family.</text>
</comment>
<reference evidence="7" key="1">
    <citation type="submission" date="2016-11" db="UniProtKB">
        <authorList>
            <consortium name="WormBaseParasite"/>
        </authorList>
    </citation>
    <scope>IDENTIFICATION</scope>
</reference>
<dbReference type="GO" id="GO:0007186">
    <property type="term" value="P:G protein-coupled receptor signaling pathway"/>
    <property type="evidence" value="ECO:0007669"/>
    <property type="project" value="TreeGrafter"/>
</dbReference>
<dbReference type="Proteomes" id="UP000095283">
    <property type="component" value="Unplaced"/>
</dbReference>
<dbReference type="Pfam" id="PF10165">
    <property type="entry name" value="Ric8"/>
    <property type="match status" value="1"/>
</dbReference>
<dbReference type="PANTHER" id="PTHR12425:SF5">
    <property type="entry name" value="SYNEMBRYN"/>
    <property type="match status" value="1"/>
</dbReference>
<dbReference type="WBParaSite" id="Hba_15068">
    <property type="protein sequence ID" value="Hba_15068"/>
    <property type="gene ID" value="Hba_15068"/>
</dbReference>
<dbReference type="InterPro" id="IPR019318">
    <property type="entry name" value="Gua_nucleotide_exch_fac_Ric8"/>
</dbReference>
<keyword evidence="6" id="KW-1185">Reference proteome</keyword>
<dbReference type="PANTHER" id="PTHR12425">
    <property type="entry name" value="SYNEMBRYN"/>
    <property type="match status" value="1"/>
</dbReference>
<evidence type="ECO:0000256" key="2">
    <source>
        <dbReference type="ARBA" id="ARBA00009049"/>
    </source>
</evidence>
<keyword evidence="3" id="KW-0963">Cytoplasm</keyword>
<dbReference type="GO" id="GO:0005938">
    <property type="term" value="C:cell cortex"/>
    <property type="evidence" value="ECO:0007669"/>
    <property type="project" value="UniProtKB-SubCell"/>
</dbReference>
<keyword evidence="5" id="KW-0143">Chaperone</keyword>
<evidence type="ECO:0000256" key="4">
    <source>
        <dbReference type="ARBA" id="ARBA00022658"/>
    </source>
</evidence>
<name>A0A1I7XCI4_HETBA</name>
<comment type="subcellular location">
    <subcellularLocation>
        <location evidence="1">Cytoplasm</location>
        <location evidence="1">Cell cortex</location>
    </subcellularLocation>
</comment>
<organism evidence="6 7">
    <name type="scientific">Heterorhabditis bacteriophora</name>
    <name type="common">Entomopathogenic nematode worm</name>
    <dbReference type="NCBI Taxonomy" id="37862"/>
    <lineage>
        <taxon>Eukaryota</taxon>
        <taxon>Metazoa</taxon>
        <taxon>Ecdysozoa</taxon>
        <taxon>Nematoda</taxon>
        <taxon>Chromadorea</taxon>
        <taxon>Rhabditida</taxon>
        <taxon>Rhabditina</taxon>
        <taxon>Rhabditomorpha</taxon>
        <taxon>Strongyloidea</taxon>
        <taxon>Heterorhabditidae</taxon>
        <taxon>Heterorhabditis</taxon>
    </lineage>
</organism>